<evidence type="ECO:0000259" key="3">
    <source>
        <dbReference type="PROSITE" id="PS50106"/>
    </source>
</evidence>
<feature type="region of interest" description="Disordered" evidence="1">
    <location>
        <begin position="2267"/>
        <end position="2286"/>
    </location>
</feature>
<proteinExistence type="predicted"/>
<feature type="compositionally biased region" description="Low complexity" evidence="1">
    <location>
        <begin position="2067"/>
        <end position="2077"/>
    </location>
</feature>
<dbReference type="EMBL" id="GL833121">
    <property type="protein sequence ID" value="EGB12212.1"/>
    <property type="molecule type" value="Genomic_DNA"/>
</dbReference>
<dbReference type="PROSITE" id="PS50106">
    <property type="entry name" value="PDZ"/>
    <property type="match status" value="1"/>
</dbReference>
<feature type="domain" description="PDZ" evidence="3">
    <location>
        <begin position="133"/>
        <end position="219"/>
    </location>
</feature>
<feature type="region of interest" description="Disordered" evidence="1">
    <location>
        <begin position="2064"/>
        <end position="2105"/>
    </location>
</feature>
<feature type="compositionally biased region" description="Acidic residues" evidence="1">
    <location>
        <begin position="1488"/>
        <end position="1498"/>
    </location>
</feature>
<dbReference type="Proteomes" id="UP000002729">
    <property type="component" value="Unassembled WGS sequence"/>
</dbReference>
<keyword evidence="2" id="KW-0472">Membrane</keyword>
<dbReference type="Pfam" id="PF00787">
    <property type="entry name" value="PX"/>
    <property type="match status" value="1"/>
</dbReference>
<evidence type="ECO:0008006" key="8">
    <source>
        <dbReference type="Google" id="ProtNLM"/>
    </source>
</evidence>
<dbReference type="InterPro" id="IPR001683">
    <property type="entry name" value="PX_dom"/>
</dbReference>
<gene>
    <name evidence="6" type="ORF">AURANDRAFT_70742</name>
</gene>
<dbReference type="SUPFAM" id="SSF50156">
    <property type="entry name" value="PDZ domain-like"/>
    <property type="match status" value="1"/>
</dbReference>
<protein>
    <recommendedName>
        <fullName evidence="8">PDZ domain-containing protein</fullName>
    </recommendedName>
</protein>
<dbReference type="Gene3D" id="1.20.1050.80">
    <property type="entry name" value="VPS9 domain"/>
    <property type="match status" value="1"/>
</dbReference>
<dbReference type="PANTHER" id="PTHR45725:SF18">
    <property type="entry name" value="ORC1-LIKE AAA ATPASE DOMAIN-CONTAINING PROTEIN"/>
    <property type="match status" value="1"/>
</dbReference>
<dbReference type="InParanoid" id="F0XY90"/>
<dbReference type="Gene3D" id="3.30.1520.10">
    <property type="entry name" value="Phox-like domain"/>
    <property type="match status" value="1"/>
</dbReference>
<dbReference type="InterPro" id="IPR037191">
    <property type="entry name" value="VPS9_dom_sf"/>
</dbReference>
<dbReference type="PANTHER" id="PTHR45725">
    <property type="entry name" value="FORMIN HOMOLOGY 2 FAMILY MEMBER"/>
    <property type="match status" value="1"/>
</dbReference>
<feature type="domain" description="VPS9" evidence="5">
    <location>
        <begin position="563"/>
        <end position="705"/>
    </location>
</feature>
<dbReference type="SUPFAM" id="SSF64268">
    <property type="entry name" value="PX domain"/>
    <property type="match status" value="1"/>
</dbReference>
<feature type="region of interest" description="Disordered" evidence="1">
    <location>
        <begin position="1601"/>
        <end position="1623"/>
    </location>
</feature>
<evidence type="ECO:0000256" key="2">
    <source>
        <dbReference type="SAM" id="Phobius"/>
    </source>
</evidence>
<sequence length="2506" mass="262226">MDDTPPTTRGHRVTLPDGFLTLPPSMTEALPVVARREGGGSGGRAPVVAARSAPPPLPADKRTAPPPPPAAASPRTAPPPPAAAADAASPPAKRTAPPPPPARSRPAGVSEPSDLPVSAAEKVLVVAEGTCFRARLSRAAGEGLGVTVKSTSDGRIVVHALPRGRPECPGRAEAAGVRVGDEVLGIGDGFFPPGTTLNELVATIRAADADVVLLLRRGRRSRAAAGPGRGGGRFTKMAFILHEQGVIDEAQAEGLSAMMAQLERRSEQWDTRSELSAARGAGDRSPRRDGGEEFKDDHMDPRRGRAEGPEAVRVDTARLRPALCVRILGTDYADDHTVYILWVLDVLAGAEWRVPRRFREFFELHEELVALRPSTEKLDFPTRRPSLYETTHSVNDRRVRLERYARRVSGMLFGARLHAHSGDVALALQRFLDVPKRRASLELLERNPDITLRQAAQVAVCQVLALPAFEKILADIVAAAGGHAFESGLDMLAKMKQYIDHLQACLLEGCADLLVAVALRRKSCIAEDDLNAILSSAIRRQIETEIFVPLMDKLHGLLRGDIDAEERRLAARCANARHMPQTALGIPVHHISPSSWESAIYQLSNIGSYTLPCDKLDALLAAAKEIPQLYRIEHPGTENHLGADDFLPIFIYVLVNADIPNLSYLQKVLCTLCDPDKRLSETGYYVATFEAAVQHILELDNPNPAARMMVHLMNLLLATGAHAAAFGKKALVDTAHPVLKKAFAEHGRLTQADFAAAAETKWDAPPPQRAHATPRQKASKLGGYVDESFDDSLCDVYVQSGDLCFDGDASDIDDDTVLAAPSTPGACVTCGYFTAEDAVYGDWMDCQTCEDGYEIIVFYDDCTGGCVAADSTSYYTDMGFGTLTTSSCVAIDPCYDDDAINEYPTDGTVSLFVDDDDGSSYSYSYAYSCYEGCASCDGPGNMDCDSCDNGCDVEGDADQDGYGSCPESCDDDDCADSPTWHKVGVPWKDCAWVSAYSARCAVKGEDDGHKGKSLASYACSASCGACHGDSDSWYKKNAPAKTCQWVSAWPDGRCAVKGFDGTLAADECPYACGEDDDGGEGSEKMADSPLDETAFAALVRDATDEDLPALACARGADDAWRVARSGLLLTSYTDDGGARKWAYRYAALRVGDGGARELAVFASAASRAVESAAALRLGEKTARPFSLPESGRWGGGGFAVQCAAGEPERFWRAVDEGDAAAWRAALNGAQTPAAAGAAVHGGPLLCWRVGDADASWRERYCELRRDGETSLRSYRHGPAGGGSWRDHEVHALGDLAAVHLRRRDDLETPGFELADGGGRLLLRAPPDDSGAAAAWLALLAPRCASDLRDADAAAAAAAADDAAHAARAAAAPPTVAAATASASRVALAAGGAVAAAAGAGAGLTVALAAGTLVGAAGAAVGRSPTHTAAYIATLARSYSKADAPAPPPPDLPKIPPVDDGDVVAEVDVDVRSGGADDALPPTLKIDGDADGDDDGSDDEGGRLLEAPVVVVARLGDAVAASRVVARSSQLGRLRLSATFRATSARDRLLLELRAQSSSADPAGGALLGRRTLSLYELAERDADRRLAAVKETMDGALRCLAGAEPAPPAPSDSDSDDDPASHASFHRFARPAARAAEARTGAGWYALLADEDAAAAGEEEVEGGSAFVDGATDDASGLRRGNVAALVEARVAVSRRAPAAFLDAARRAKDRPPRDDAPSPAATVELLKRLFVVVAWVQGLVSAVDRLLRWDDAAASGGAVAVCLAACLLWARDHFLALPVLLCVCGLGALGLQRLEGDWARRRLGEAGDRGPRTRGDVAVLRVALLGVDGLEPYAGGDARPRVRLKYVPAPTLAPVAAAAAAAASDVCAAVRAPEGAPGAGDLLADARRACRDAGDAAAASVAGRGALRCVDVGVAALEPVADVAGDGRRLVRSWAWDRLAEVEDPRRDATAAPEAAAFAAKPRLSTSAPPRVGLRSRAVYEAERLVHRGAPSAGSLRSLGALLRGEGDGEDDGGDCFGLSPTRDPDATLLGVAEVPLGAVAAAGGDDGLPGFLEPGGWLPLRPPRDALLPGAADGAPRADARDDVSDDDGGYASADGDDAPAAPPRAQLRCRLELLGDAAARRAFRDLDAREAELEVACDEAPPGDDADAPGDGDAGAVAGTGLLSRFRRARHGAVEIQNSLKDAVRLGEQVRGLLEWSQPAFTLLVFGALVLALAVAASRRAHRVARATAARRAAARCDAAADALVAAAARADAADAADAADSADAADAADGEGDGAAPPAPGDGGLAAALRRAACCARAGARAARRADADADAASAAAVAAAGRGGARPPSQPATVWQRLLALLEALPCEPELEQLFSQRRKARDWRRDRRSAARRLGAAWAGPLWRRSTAWRRHFAAVRGPELQFWYSAQHALSGVTPVLVVSLGDARLVDDALASDNLPVLTLHAPLKSKPDVHREWRLAAAHHRDARALQRCICDRADDSRAAAAADAPATPPPEVKKGL</sequence>
<dbReference type="RefSeq" id="XP_009033284.1">
    <property type="nucleotide sequence ID" value="XM_009035036.1"/>
</dbReference>
<dbReference type="SMART" id="SM00167">
    <property type="entry name" value="VPS9"/>
    <property type="match status" value="1"/>
</dbReference>
<evidence type="ECO:0000256" key="1">
    <source>
        <dbReference type="SAM" id="MobiDB-lite"/>
    </source>
</evidence>
<dbReference type="InterPro" id="IPR036871">
    <property type="entry name" value="PX_dom_sf"/>
</dbReference>
<accession>F0XY90</accession>
<dbReference type="eggNOG" id="ENOG502QY6H">
    <property type="taxonomic scope" value="Eukaryota"/>
</dbReference>
<keyword evidence="2" id="KW-1133">Transmembrane helix</keyword>
<dbReference type="SUPFAM" id="SSF109993">
    <property type="entry name" value="VPS9 domain"/>
    <property type="match status" value="1"/>
</dbReference>
<feature type="region of interest" description="Disordered" evidence="1">
    <location>
        <begin position="1"/>
        <end position="115"/>
    </location>
</feature>
<dbReference type="KEGG" id="aaf:AURANDRAFT_70742"/>
<feature type="compositionally biased region" description="Basic and acidic residues" evidence="1">
    <location>
        <begin position="281"/>
        <end position="311"/>
    </location>
</feature>
<evidence type="ECO:0000313" key="7">
    <source>
        <dbReference type="Proteomes" id="UP000002729"/>
    </source>
</evidence>
<name>F0XY90_AURAN</name>
<evidence type="ECO:0000313" key="6">
    <source>
        <dbReference type="EMBL" id="EGB12212.1"/>
    </source>
</evidence>
<dbReference type="InterPro" id="IPR051425">
    <property type="entry name" value="Formin_Homology"/>
</dbReference>
<dbReference type="OrthoDB" id="21085at2759"/>
<feature type="region of interest" description="Disordered" evidence="1">
    <location>
        <begin position="1471"/>
        <end position="1501"/>
    </location>
</feature>
<feature type="domain" description="PX" evidence="4">
    <location>
        <begin position="317"/>
        <end position="438"/>
    </location>
</feature>
<dbReference type="SMART" id="SM00228">
    <property type="entry name" value="PDZ"/>
    <property type="match status" value="1"/>
</dbReference>
<keyword evidence="7" id="KW-1185">Reference proteome</keyword>
<dbReference type="Gene3D" id="2.30.42.10">
    <property type="match status" value="1"/>
</dbReference>
<feature type="compositionally biased region" description="Pro residues" evidence="1">
    <location>
        <begin position="53"/>
        <end position="82"/>
    </location>
</feature>
<dbReference type="PROSITE" id="PS51205">
    <property type="entry name" value="VPS9"/>
    <property type="match status" value="1"/>
</dbReference>
<organism evidence="7">
    <name type="scientific">Aureococcus anophagefferens</name>
    <name type="common">Harmful bloom alga</name>
    <dbReference type="NCBI Taxonomy" id="44056"/>
    <lineage>
        <taxon>Eukaryota</taxon>
        <taxon>Sar</taxon>
        <taxon>Stramenopiles</taxon>
        <taxon>Ochrophyta</taxon>
        <taxon>Pelagophyceae</taxon>
        <taxon>Pelagomonadales</taxon>
        <taxon>Pelagomonadaceae</taxon>
        <taxon>Aureococcus</taxon>
    </lineage>
</organism>
<reference evidence="6 7" key="1">
    <citation type="journal article" date="2011" name="Proc. Natl. Acad. Sci. U.S.A.">
        <title>Niche of harmful alga Aureococcus anophagefferens revealed through ecogenomics.</title>
        <authorList>
            <person name="Gobler C.J."/>
            <person name="Berry D.L."/>
            <person name="Dyhrman S.T."/>
            <person name="Wilhelm S.W."/>
            <person name="Salamov A."/>
            <person name="Lobanov A.V."/>
            <person name="Zhang Y."/>
            <person name="Collier J.L."/>
            <person name="Wurch L.L."/>
            <person name="Kustka A.B."/>
            <person name="Dill B.D."/>
            <person name="Shah M."/>
            <person name="VerBerkmoes N.C."/>
            <person name="Kuo A."/>
            <person name="Terry A."/>
            <person name="Pangilinan J."/>
            <person name="Lindquist E.A."/>
            <person name="Lucas S."/>
            <person name="Paulsen I.T."/>
            <person name="Hattenrath-Lehmann T.K."/>
            <person name="Talmage S.C."/>
            <person name="Walker E.A."/>
            <person name="Koch F."/>
            <person name="Burson A.M."/>
            <person name="Marcoval M.A."/>
            <person name="Tang Y.Z."/>
            <person name="Lecleir G.R."/>
            <person name="Coyne K.J."/>
            <person name="Berg G.M."/>
            <person name="Bertrand E.M."/>
            <person name="Saito M.A."/>
            <person name="Gladyshev V.N."/>
            <person name="Grigoriev I.V."/>
        </authorList>
    </citation>
    <scope>NUCLEOTIDE SEQUENCE [LARGE SCALE GENOMIC DNA]</scope>
    <source>
        <strain evidence="7">CCMP 1984</strain>
    </source>
</reference>
<dbReference type="GO" id="GO:0035091">
    <property type="term" value="F:phosphatidylinositol binding"/>
    <property type="evidence" value="ECO:0007669"/>
    <property type="project" value="InterPro"/>
</dbReference>
<evidence type="ECO:0000259" key="5">
    <source>
        <dbReference type="PROSITE" id="PS51205"/>
    </source>
</evidence>
<feature type="region of interest" description="Disordered" evidence="1">
    <location>
        <begin position="266"/>
        <end position="311"/>
    </location>
</feature>
<feature type="transmembrane region" description="Helical" evidence="2">
    <location>
        <begin position="2203"/>
        <end position="2221"/>
    </location>
</feature>
<dbReference type="InterPro" id="IPR003123">
    <property type="entry name" value="VPS9"/>
</dbReference>
<dbReference type="GeneID" id="20227898"/>
<keyword evidence="2" id="KW-0812">Transmembrane</keyword>
<dbReference type="InterPro" id="IPR001478">
    <property type="entry name" value="PDZ"/>
</dbReference>
<dbReference type="PROSITE" id="PS50195">
    <property type="entry name" value="PX"/>
    <property type="match status" value="1"/>
</dbReference>
<evidence type="ECO:0000259" key="4">
    <source>
        <dbReference type="PROSITE" id="PS50195"/>
    </source>
</evidence>
<dbReference type="Pfam" id="PF02204">
    <property type="entry name" value="VPS9"/>
    <property type="match status" value="1"/>
</dbReference>
<dbReference type="InterPro" id="IPR036034">
    <property type="entry name" value="PDZ_sf"/>
</dbReference>
<feature type="compositionally biased region" description="Low complexity" evidence="1">
    <location>
        <begin position="83"/>
        <end position="95"/>
    </location>
</feature>